<reference evidence="3" key="1">
    <citation type="submission" date="2015-05" db="EMBL/GenBank/DDBJ databases">
        <authorList>
            <person name="Fogelqvist Johan"/>
        </authorList>
    </citation>
    <scope>NUCLEOTIDE SEQUENCE [LARGE SCALE GENOMIC DNA]</scope>
</reference>
<protein>
    <submittedName>
        <fullName evidence="2">Uncharacterized protein</fullName>
    </submittedName>
</protein>
<organism evidence="2 3">
    <name type="scientific">Verticillium longisporum</name>
    <name type="common">Verticillium dahliae var. longisporum</name>
    <dbReference type="NCBI Taxonomy" id="100787"/>
    <lineage>
        <taxon>Eukaryota</taxon>
        <taxon>Fungi</taxon>
        <taxon>Dikarya</taxon>
        <taxon>Ascomycota</taxon>
        <taxon>Pezizomycotina</taxon>
        <taxon>Sordariomycetes</taxon>
        <taxon>Hypocreomycetidae</taxon>
        <taxon>Glomerellales</taxon>
        <taxon>Plectosphaerellaceae</taxon>
        <taxon>Verticillium</taxon>
    </lineage>
</organism>
<feature type="region of interest" description="Disordered" evidence="1">
    <location>
        <begin position="53"/>
        <end position="98"/>
    </location>
</feature>
<accession>A0A0G4NI56</accession>
<evidence type="ECO:0000313" key="2">
    <source>
        <dbReference type="EMBL" id="CRK46061.1"/>
    </source>
</evidence>
<name>A0A0G4NI56_VERLO</name>
<feature type="compositionally biased region" description="Low complexity" evidence="1">
    <location>
        <begin position="53"/>
        <end position="73"/>
    </location>
</feature>
<evidence type="ECO:0000313" key="3">
    <source>
        <dbReference type="Proteomes" id="UP000045706"/>
    </source>
</evidence>
<dbReference type="AlphaFoldDB" id="A0A0G4NI56"/>
<sequence>MMVKSSTLPFAGEVVHLKQVECPQSEQNLLVVTGAPHEWQTRTRSVLLFVPSPAKATSSSSESQPSGSETSGQVEGLGAAAGPCRAADGLSKRSDGGG</sequence>
<dbReference type="EMBL" id="CVQI01035273">
    <property type="protein sequence ID" value="CRK46061.1"/>
    <property type="molecule type" value="Genomic_DNA"/>
</dbReference>
<evidence type="ECO:0000256" key="1">
    <source>
        <dbReference type="SAM" id="MobiDB-lite"/>
    </source>
</evidence>
<gene>
    <name evidence="2" type="ORF">BN1723_006840</name>
</gene>
<dbReference type="Proteomes" id="UP000045706">
    <property type="component" value="Unassembled WGS sequence"/>
</dbReference>
<proteinExistence type="predicted"/>